<evidence type="ECO:0000313" key="9">
    <source>
        <dbReference type="Proteomes" id="UP001230268"/>
    </source>
</evidence>
<comment type="similarity">
    <text evidence="5">Belongs to the DEAD box helicase family.</text>
</comment>
<evidence type="ECO:0000259" key="6">
    <source>
        <dbReference type="PROSITE" id="PS51192"/>
    </source>
</evidence>
<dbReference type="Pfam" id="PF00270">
    <property type="entry name" value="DEAD"/>
    <property type="match status" value="1"/>
</dbReference>
<evidence type="ECO:0000256" key="4">
    <source>
        <dbReference type="ARBA" id="ARBA00022884"/>
    </source>
</evidence>
<dbReference type="InterPro" id="IPR014001">
    <property type="entry name" value="Helicase_ATP-bd"/>
</dbReference>
<evidence type="ECO:0000256" key="2">
    <source>
        <dbReference type="ARBA" id="ARBA00022801"/>
    </source>
</evidence>
<evidence type="ECO:0000259" key="7">
    <source>
        <dbReference type="PROSITE" id="PS51194"/>
    </source>
</evidence>
<dbReference type="Pfam" id="PF00271">
    <property type="entry name" value="Helicase_C"/>
    <property type="match status" value="1"/>
</dbReference>
<organism evidence="8 9">
    <name type="scientific">Babesia gibsoni</name>
    <dbReference type="NCBI Taxonomy" id="33632"/>
    <lineage>
        <taxon>Eukaryota</taxon>
        <taxon>Sar</taxon>
        <taxon>Alveolata</taxon>
        <taxon>Apicomplexa</taxon>
        <taxon>Aconoidasida</taxon>
        <taxon>Piroplasmida</taxon>
        <taxon>Babesiidae</taxon>
        <taxon>Babesia</taxon>
    </lineage>
</organism>
<comment type="catalytic activity">
    <reaction evidence="5">
        <text>ATP + H2O = ADP + phosphate + H(+)</text>
        <dbReference type="Rhea" id="RHEA:13065"/>
        <dbReference type="ChEBI" id="CHEBI:15377"/>
        <dbReference type="ChEBI" id="CHEBI:15378"/>
        <dbReference type="ChEBI" id="CHEBI:30616"/>
        <dbReference type="ChEBI" id="CHEBI:43474"/>
        <dbReference type="ChEBI" id="CHEBI:456216"/>
        <dbReference type="EC" id="3.6.4.13"/>
    </reaction>
</comment>
<dbReference type="PROSITE" id="PS51194">
    <property type="entry name" value="HELICASE_CTER"/>
    <property type="match status" value="1"/>
</dbReference>
<protein>
    <recommendedName>
        <fullName evidence="5">ATP-dependent RNA helicase</fullName>
        <ecNumber evidence="5">3.6.4.13</ecNumber>
    </recommendedName>
</protein>
<keyword evidence="5" id="KW-0347">Helicase</keyword>
<dbReference type="GO" id="GO:0003723">
    <property type="term" value="F:RNA binding"/>
    <property type="evidence" value="ECO:0007669"/>
    <property type="project" value="UniProtKB-UniRule"/>
</dbReference>
<dbReference type="Gene3D" id="3.40.50.300">
    <property type="entry name" value="P-loop containing nucleotide triphosphate hydrolases"/>
    <property type="match status" value="2"/>
</dbReference>
<reference evidence="8" key="1">
    <citation type="submission" date="2023-08" db="EMBL/GenBank/DDBJ databases">
        <title>Draft sequence of the Babesia gibsoni genome.</title>
        <authorList>
            <person name="Yamagishi J.Y."/>
            <person name="Xuan X.X."/>
        </authorList>
    </citation>
    <scope>NUCLEOTIDE SEQUENCE</scope>
    <source>
        <strain evidence="8">Azabu</strain>
    </source>
</reference>
<feature type="domain" description="Helicase C-terminal" evidence="7">
    <location>
        <begin position="402"/>
        <end position="570"/>
    </location>
</feature>
<feature type="domain" description="Helicase ATP-binding" evidence="6">
    <location>
        <begin position="133"/>
        <end position="358"/>
    </location>
</feature>
<keyword evidence="2 5" id="KW-0378">Hydrolase</keyword>
<dbReference type="GO" id="GO:0003724">
    <property type="term" value="F:RNA helicase activity"/>
    <property type="evidence" value="ECO:0007669"/>
    <property type="project" value="UniProtKB-EC"/>
</dbReference>
<dbReference type="InterPro" id="IPR011545">
    <property type="entry name" value="DEAD/DEAH_box_helicase_dom"/>
</dbReference>
<dbReference type="GO" id="GO:0005524">
    <property type="term" value="F:ATP binding"/>
    <property type="evidence" value="ECO:0007669"/>
    <property type="project" value="UniProtKB-UniRule"/>
</dbReference>
<dbReference type="EC" id="3.6.4.13" evidence="5"/>
<name>A0AAD8UV67_BABGI</name>
<dbReference type="InterPro" id="IPR027417">
    <property type="entry name" value="P-loop_NTPase"/>
</dbReference>
<evidence type="ECO:0000256" key="3">
    <source>
        <dbReference type="ARBA" id="ARBA00022840"/>
    </source>
</evidence>
<keyword evidence="9" id="KW-1185">Reference proteome</keyword>
<evidence type="ECO:0000313" key="8">
    <source>
        <dbReference type="EMBL" id="KAK1444418.1"/>
    </source>
</evidence>
<comment type="domain">
    <text evidence="5">The Q motif is unique to and characteristic of the DEAD box family of RNA helicases and controls ATP binding and hydrolysis.</text>
</comment>
<dbReference type="PROSITE" id="PS51192">
    <property type="entry name" value="HELICASE_ATP_BIND_1"/>
    <property type="match status" value="1"/>
</dbReference>
<sequence>MNLSGMCQMSAFIGYPVFQASHSPGRTSNAVCRAIGFQIPKPPSGFFSRTDLLDDTELLRQSQYREVPHIPDTSPESVISYAGIFKDVDVLPRRTLQDVDIATLGRTGVLAALSNVFSRENIEELSRLQLGLFNELAYGSNVLFHSATSTGKTFAMLLYAVMRYYYNVPPDLLCERKVTRLIHMLEDVNRNIGSYFEPISSKVPQRVMVLCPTKELAIQNAKQIISFAGGDEKCVRLIIDDQALLPNDIGPKQTFIVGSANQLNVYLQAKEKTYLRDIMQHVGMIILDEVDRLLKVTNQYASERKKEIYKKHQTSSFQICQALLALSPNKLQLVGASASISRNHIRFFDNLIQSYRTVKCPLAIIRNKDEKTASNRYVAVPSAVSHQYALADKDSLPSKVARLVDILKSANKERTMFFISSKHSLLSFKHYMEKHGMDCKVLHHEFGIRDNVSKRFSGEMVKGLYDRRESTEALKRFEDMRQVVDVSDDCMYAASMDSARGLHFPTLDVVYMIGVPRNANEYVHISGRVGRCDRPGRCIVIDTVLNIKKSLAWQNGIDCKITPLTEKDSQILAAFKPYGQKKDVGDK</sequence>
<dbReference type="SUPFAM" id="SSF52540">
    <property type="entry name" value="P-loop containing nucleoside triphosphate hydrolases"/>
    <property type="match status" value="1"/>
</dbReference>
<dbReference type="AlphaFoldDB" id="A0AAD8UV67"/>
<dbReference type="GO" id="GO:0016787">
    <property type="term" value="F:hydrolase activity"/>
    <property type="evidence" value="ECO:0007669"/>
    <property type="project" value="UniProtKB-KW"/>
</dbReference>
<dbReference type="EMBL" id="JAVEPI010000001">
    <property type="protein sequence ID" value="KAK1444418.1"/>
    <property type="molecule type" value="Genomic_DNA"/>
</dbReference>
<evidence type="ECO:0000256" key="1">
    <source>
        <dbReference type="ARBA" id="ARBA00022741"/>
    </source>
</evidence>
<keyword evidence="4 5" id="KW-0694">RNA-binding</keyword>
<proteinExistence type="inferred from homology"/>
<accession>A0AAD8UV67</accession>
<comment type="caution">
    <text evidence="8">The sequence shown here is derived from an EMBL/GenBank/DDBJ whole genome shotgun (WGS) entry which is preliminary data.</text>
</comment>
<keyword evidence="3 5" id="KW-0067">ATP-binding</keyword>
<dbReference type="Proteomes" id="UP001230268">
    <property type="component" value="Unassembled WGS sequence"/>
</dbReference>
<comment type="function">
    <text evidence="5">RNA helicase.</text>
</comment>
<gene>
    <name evidence="8" type="ORF">BgAZ_103240</name>
</gene>
<evidence type="ECO:0000256" key="5">
    <source>
        <dbReference type="RuleBase" id="RU365068"/>
    </source>
</evidence>
<dbReference type="InterPro" id="IPR001650">
    <property type="entry name" value="Helicase_C-like"/>
</dbReference>
<dbReference type="SMART" id="SM00487">
    <property type="entry name" value="DEXDc"/>
    <property type="match status" value="1"/>
</dbReference>
<dbReference type="PANTHER" id="PTHR24031">
    <property type="entry name" value="RNA HELICASE"/>
    <property type="match status" value="1"/>
</dbReference>
<keyword evidence="1 5" id="KW-0547">Nucleotide-binding</keyword>